<feature type="domain" description="RNA polymerase sigma-70 region 2" evidence="5">
    <location>
        <begin position="18"/>
        <end position="79"/>
    </location>
</feature>
<gene>
    <name evidence="7" type="ORF">J4573_11580</name>
</gene>
<evidence type="ECO:0000256" key="3">
    <source>
        <dbReference type="ARBA" id="ARBA00023082"/>
    </source>
</evidence>
<dbReference type="InterPro" id="IPR007627">
    <property type="entry name" value="RNA_pol_sigma70_r2"/>
</dbReference>
<keyword evidence="2" id="KW-0805">Transcription regulation</keyword>
<dbReference type="InterPro" id="IPR013324">
    <property type="entry name" value="RNA_pol_sigma_r3/r4-like"/>
</dbReference>
<keyword evidence="4" id="KW-0804">Transcription</keyword>
<comment type="similarity">
    <text evidence="1">Belongs to the sigma-70 factor family. ECF subfamily.</text>
</comment>
<dbReference type="InterPro" id="IPR013249">
    <property type="entry name" value="RNA_pol_sigma70_r4_t2"/>
</dbReference>
<dbReference type="NCBIfam" id="TIGR02937">
    <property type="entry name" value="sigma70-ECF"/>
    <property type="match status" value="1"/>
</dbReference>
<dbReference type="Gene3D" id="1.10.10.10">
    <property type="entry name" value="Winged helix-like DNA-binding domain superfamily/Winged helix DNA-binding domain"/>
    <property type="match status" value="1"/>
</dbReference>
<dbReference type="RefSeq" id="WP_208255364.1">
    <property type="nucleotide sequence ID" value="NZ_JAGEOJ010000004.1"/>
</dbReference>
<evidence type="ECO:0000259" key="5">
    <source>
        <dbReference type="Pfam" id="PF04542"/>
    </source>
</evidence>
<dbReference type="PANTHER" id="PTHR43133">
    <property type="entry name" value="RNA POLYMERASE ECF-TYPE SIGMA FACTO"/>
    <property type="match status" value="1"/>
</dbReference>
<dbReference type="InterPro" id="IPR014284">
    <property type="entry name" value="RNA_pol_sigma-70_dom"/>
</dbReference>
<evidence type="ECO:0000313" key="8">
    <source>
        <dbReference type="Proteomes" id="UP000669179"/>
    </source>
</evidence>
<evidence type="ECO:0000256" key="1">
    <source>
        <dbReference type="ARBA" id="ARBA00010641"/>
    </source>
</evidence>
<dbReference type="Proteomes" id="UP000669179">
    <property type="component" value="Unassembled WGS sequence"/>
</dbReference>
<dbReference type="Pfam" id="PF08281">
    <property type="entry name" value="Sigma70_r4_2"/>
    <property type="match status" value="1"/>
</dbReference>
<keyword evidence="3" id="KW-0731">Sigma factor</keyword>
<accession>A0A939P882</accession>
<dbReference type="EMBL" id="JAGEOJ010000004">
    <property type="protein sequence ID" value="MBO2447732.1"/>
    <property type="molecule type" value="Genomic_DNA"/>
</dbReference>
<dbReference type="Gene3D" id="1.10.1740.10">
    <property type="match status" value="1"/>
</dbReference>
<evidence type="ECO:0000256" key="4">
    <source>
        <dbReference type="ARBA" id="ARBA00023163"/>
    </source>
</evidence>
<organism evidence="7 8">
    <name type="scientific">Actinomadura barringtoniae</name>
    <dbReference type="NCBI Taxonomy" id="1427535"/>
    <lineage>
        <taxon>Bacteria</taxon>
        <taxon>Bacillati</taxon>
        <taxon>Actinomycetota</taxon>
        <taxon>Actinomycetes</taxon>
        <taxon>Streptosporangiales</taxon>
        <taxon>Thermomonosporaceae</taxon>
        <taxon>Actinomadura</taxon>
    </lineage>
</organism>
<sequence length="178" mass="19822">MAERVTDFEAVYAVMYEPILGYALRRCASPEDAADVVAETFTVAWRRFEEIPSGDRARLWLYGVARHVLANHRRSEKRRRLHTTRLRDEIAEAPVDPTDTAAITQALAGLDERDREVICLVAWEGLNHSGLATVLGCSPGTARVRLHRARKRLARALRAAGVEHLAVTPAISERSSLA</sequence>
<evidence type="ECO:0000259" key="6">
    <source>
        <dbReference type="Pfam" id="PF08281"/>
    </source>
</evidence>
<dbReference type="GO" id="GO:0016987">
    <property type="term" value="F:sigma factor activity"/>
    <property type="evidence" value="ECO:0007669"/>
    <property type="project" value="UniProtKB-KW"/>
</dbReference>
<comment type="caution">
    <text evidence="7">The sequence shown here is derived from an EMBL/GenBank/DDBJ whole genome shotgun (WGS) entry which is preliminary data.</text>
</comment>
<dbReference type="InterPro" id="IPR013325">
    <property type="entry name" value="RNA_pol_sigma_r2"/>
</dbReference>
<dbReference type="GO" id="GO:0006352">
    <property type="term" value="P:DNA-templated transcription initiation"/>
    <property type="evidence" value="ECO:0007669"/>
    <property type="project" value="InterPro"/>
</dbReference>
<dbReference type="PANTHER" id="PTHR43133:SF25">
    <property type="entry name" value="RNA POLYMERASE SIGMA FACTOR RFAY-RELATED"/>
    <property type="match status" value="1"/>
</dbReference>
<dbReference type="AlphaFoldDB" id="A0A939P882"/>
<dbReference type="SUPFAM" id="SSF88946">
    <property type="entry name" value="Sigma2 domain of RNA polymerase sigma factors"/>
    <property type="match status" value="1"/>
</dbReference>
<protein>
    <submittedName>
        <fullName evidence="7">Sigma-70 family RNA polymerase sigma factor</fullName>
    </submittedName>
</protein>
<evidence type="ECO:0000313" key="7">
    <source>
        <dbReference type="EMBL" id="MBO2447732.1"/>
    </source>
</evidence>
<evidence type="ECO:0000256" key="2">
    <source>
        <dbReference type="ARBA" id="ARBA00023015"/>
    </source>
</evidence>
<dbReference type="InterPro" id="IPR036388">
    <property type="entry name" value="WH-like_DNA-bd_sf"/>
</dbReference>
<dbReference type="CDD" id="cd06171">
    <property type="entry name" value="Sigma70_r4"/>
    <property type="match status" value="1"/>
</dbReference>
<name>A0A939P882_9ACTN</name>
<feature type="domain" description="RNA polymerase sigma factor 70 region 4 type 2" evidence="6">
    <location>
        <begin position="102"/>
        <end position="153"/>
    </location>
</feature>
<dbReference type="GO" id="GO:0003677">
    <property type="term" value="F:DNA binding"/>
    <property type="evidence" value="ECO:0007669"/>
    <property type="project" value="InterPro"/>
</dbReference>
<keyword evidence="8" id="KW-1185">Reference proteome</keyword>
<dbReference type="InterPro" id="IPR039425">
    <property type="entry name" value="RNA_pol_sigma-70-like"/>
</dbReference>
<proteinExistence type="inferred from homology"/>
<dbReference type="Pfam" id="PF04542">
    <property type="entry name" value="Sigma70_r2"/>
    <property type="match status" value="1"/>
</dbReference>
<reference evidence="7" key="1">
    <citation type="submission" date="2021-03" db="EMBL/GenBank/DDBJ databases">
        <authorList>
            <person name="Kanchanasin P."/>
            <person name="Saeng-In P."/>
            <person name="Phongsopitanun W."/>
            <person name="Yuki M."/>
            <person name="Kudo T."/>
            <person name="Ohkuma M."/>
            <person name="Tanasupawat S."/>
        </authorList>
    </citation>
    <scope>NUCLEOTIDE SEQUENCE</scope>
    <source>
        <strain evidence="7">GKU 128</strain>
    </source>
</reference>
<dbReference type="SUPFAM" id="SSF88659">
    <property type="entry name" value="Sigma3 and sigma4 domains of RNA polymerase sigma factors"/>
    <property type="match status" value="1"/>
</dbReference>